<dbReference type="InterPro" id="IPR011990">
    <property type="entry name" value="TPR-like_helical_dom_sf"/>
</dbReference>
<keyword evidence="9" id="KW-1185">Reference proteome</keyword>
<dbReference type="Pfam" id="PF14322">
    <property type="entry name" value="SusD-like_3"/>
    <property type="match status" value="1"/>
</dbReference>
<keyword evidence="4" id="KW-0472">Membrane</keyword>
<organism evidence="8 9">
    <name type="scientific">Chitinophaga solisilvae</name>
    <dbReference type="NCBI Taxonomy" id="1233460"/>
    <lineage>
        <taxon>Bacteria</taxon>
        <taxon>Pseudomonadati</taxon>
        <taxon>Bacteroidota</taxon>
        <taxon>Chitinophagia</taxon>
        <taxon>Chitinophagales</taxon>
        <taxon>Chitinophagaceae</taxon>
        <taxon>Chitinophaga</taxon>
    </lineage>
</organism>
<comment type="subcellular location">
    <subcellularLocation>
        <location evidence="1">Cell outer membrane</location>
    </subcellularLocation>
</comment>
<evidence type="ECO:0000259" key="7">
    <source>
        <dbReference type="Pfam" id="PF14322"/>
    </source>
</evidence>
<dbReference type="EMBL" id="RIAR02000001">
    <property type="protein sequence ID" value="NSL90968.1"/>
    <property type="molecule type" value="Genomic_DNA"/>
</dbReference>
<reference evidence="8" key="1">
    <citation type="submission" date="2020-05" db="EMBL/GenBank/DDBJ databases">
        <title>Chitinophaga laudate sp. nov., isolated from a tropical peat swamp.</title>
        <authorList>
            <person name="Goh C.B.S."/>
            <person name="Lee M.S."/>
            <person name="Parimannan S."/>
            <person name="Pasbakhsh P."/>
            <person name="Yule C.M."/>
            <person name="Rajandas H."/>
            <person name="Loke S."/>
            <person name="Croft L."/>
            <person name="Tan J.B.L."/>
        </authorList>
    </citation>
    <scope>NUCLEOTIDE SEQUENCE</scope>
    <source>
        <strain evidence="8">Mgbs1</strain>
    </source>
</reference>
<dbReference type="Gene3D" id="1.25.40.390">
    <property type="match status" value="1"/>
</dbReference>
<dbReference type="SUPFAM" id="SSF48452">
    <property type="entry name" value="TPR-like"/>
    <property type="match status" value="1"/>
</dbReference>
<evidence type="ECO:0000259" key="6">
    <source>
        <dbReference type="Pfam" id="PF07980"/>
    </source>
</evidence>
<dbReference type="GO" id="GO:0009279">
    <property type="term" value="C:cell outer membrane"/>
    <property type="evidence" value="ECO:0007669"/>
    <property type="project" value="UniProtKB-SubCell"/>
</dbReference>
<dbReference type="InterPro" id="IPR012944">
    <property type="entry name" value="SusD_RagB_dom"/>
</dbReference>
<evidence type="ECO:0000313" key="9">
    <source>
        <dbReference type="Proteomes" id="UP000281028"/>
    </source>
</evidence>
<evidence type="ECO:0000256" key="5">
    <source>
        <dbReference type="ARBA" id="ARBA00023237"/>
    </source>
</evidence>
<dbReference type="Pfam" id="PF07980">
    <property type="entry name" value="SusD_RagB"/>
    <property type="match status" value="1"/>
</dbReference>
<dbReference type="Proteomes" id="UP000281028">
    <property type="component" value="Unassembled WGS sequence"/>
</dbReference>
<proteinExistence type="inferred from homology"/>
<dbReference type="PROSITE" id="PS51257">
    <property type="entry name" value="PROKAR_LIPOPROTEIN"/>
    <property type="match status" value="1"/>
</dbReference>
<dbReference type="OrthoDB" id="5694214at2"/>
<sequence length="471" mass="52726">MKTILKYICCGMLLLTAVSCSKELGKLPENAKVDGNTILDQRTAEIALNAVYYRFANVQASSNTTSWRDHQVVPGMCAGCLGSGYGIDRAEENNYAGSGFAGVYWSECYALINAANGVLKGVEPLAEQGFTGNRKKEMLAEARVMRAYGHFKLLSYYGEWYDLSSAYGALLRTAFITLSNIPKKRSTVKESYDLILEDIDYAIANAAAVRPNYYASRWAAMALKLRVLMSRGDYAAAATLAGTIIQDSPYKLEANVKDIFYMKGLRSEEVILGIQPQQNQQSYYYNLSSQYYPGASSLYVAKKKLKDMLAGDPRQSWLIGSENKEEKDTYYFLKYIPEGTKATITSETAYAFRLTEVYLLRAEAILRSGGSMQEARNLLKEVMKHAGITDFSAVDNAATTTDLLLQTYYEITKSLVGEDGQEWMALLRLPFATVRQLKPEINDQIRYIMPIPREEFLQNPSIGDQNKGYQQ</sequence>
<evidence type="ECO:0000256" key="2">
    <source>
        <dbReference type="ARBA" id="ARBA00006275"/>
    </source>
</evidence>
<accession>A0A3S1B2J5</accession>
<gene>
    <name evidence="8" type="ORF">ECE50_029355</name>
</gene>
<keyword evidence="3" id="KW-0732">Signal</keyword>
<dbReference type="AlphaFoldDB" id="A0A3S1B2J5"/>
<comment type="caution">
    <text evidence="8">The sequence shown here is derived from an EMBL/GenBank/DDBJ whole genome shotgun (WGS) entry which is preliminary data.</text>
</comment>
<dbReference type="InterPro" id="IPR033985">
    <property type="entry name" value="SusD-like_N"/>
</dbReference>
<name>A0A3S1B2J5_9BACT</name>
<comment type="similarity">
    <text evidence="2">Belongs to the SusD family.</text>
</comment>
<evidence type="ECO:0000256" key="4">
    <source>
        <dbReference type="ARBA" id="ARBA00023136"/>
    </source>
</evidence>
<keyword evidence="5" id="KW-0998">Cell outer membrane</keyword>
<protein>
    <submittedName>
        <fullName evidence="8">RagB/SusD family nutrient uptake outer membrane protein</fullName>
    </submittedName>
</protein>
<evidence type="ECO:0000313" key="8">
    <source>
        <dbReference type="EMBL" id="NSL90968.1"/>
    </source>
</evidence>
<feature type="domain" description="RagB/SusD" evidence="6">
    <location>
        <begin position="321"/>
        <end position="406"/>
    </location>
</feature>
<evidence type="ECO:0000256" key="3">
    <source>
        <dbReference type="ARBA" id="ARBA00022729"/>
    </source>
</evidence>
<feature type="domain" description="SusD-like N-terminal" evidence="7">
    <location>
        <begin position="98"/>
        <end position="227"/>
    </location>
</feature>
<evidence type="ECO:0000256" key="1">
    <source>
        <dbReference type="ARBA" id="ARBA00004442"/>
    </source>
</evidence>